<feature type="region of interest" description="Disordered" evidence="1">
    <location>
        <begin position="47"/>
        <end position="70"/>
    </location>
</feature>
<accession>A0ABY7H517</accession>
<keyword evidence="3" id="KW-1185">Reference proteome</keyword>
<evidence type="ECO:0000256" key="1">
    <source>
        <dbReference type="SAM" id="MobiDB-lite"/>
    </source>
</evidence>
<organism evidence="2 3">
    <name type="scientific">Nannocystis punicea</name>
    <dbReference type="NCBI Taxonomy" id="2995304"/>
    <lineage>
        <taxon>Bacteria</taxon>
        <taxon>Pseudomonadati</taxon>
        <taxon>Myxococcota</taxon>
        <taxon>Polyangia</taxon>
        <taxon>Nannocystales</taxon>
        <taxon>Nannocystaceae</taxon>
        <taxon>Nannocystis</taxon>
    </lineage>
</organism>
<reference evidence="2" key="1">
    <citation type="submission" date="2022-11" db="EMBL/GenBank/DDBJ databases">
        <title>Minimal conservation of predation-associated metabolite biosynthetic gene clusters underscores biosynthetic potential of Myxococcota including descriptions for ten novel species: Archangium lansinium sp. nov., Myxococcus landrumus sp. nov., Nannocystis bai.</title>
        <authorList>
            <person name="Ahearne A."/>
            <person name="Stevens C."/>
            <person name="Dowd S."/>
        </authorList>
    </citation>
    <scope>NUCLEOTIDE SEQUENCE</scope>
    <source>
        <strain evidence="2">Fl3</strain>
    </source>
</reference>
<dbReference type="RefSeq" id="WP_269036699.1">
    <property type="nucleotide sequence ID" value="NZ_CP114040.1"/>
</dbReference>
<dbReference type="Proteomes" id="UP001164459">
    <property type="component" value="Chromosome"/>
</dbReference>
<evidence type="ECO:0000313" key="3">
    <source>
        <dbReference type="Proteomes" id="UP001164459"/>
    </source>
</evidence>
<proteinExistence type="predicted"/>
<protein>
    <submittedName>
        <fullName evidence="2">Uncharacterized protein</fullName>
    </submittedName>
</protein>
<sequence length="70" mass="7652">MGQIAVRMHTAMSQRETAADARGEVRVIFATAMLATIAASSDLVMRRGESAHDLSSRTGHSPPVERRWKS</sequence>
<evidence type="ECO:0000313" key="2">
    <source>
        <dbReference type="EMBL" id="WAS94362.1"/>
    </source>
</evidence>
<dbReference type="EMBL" id="CP114040">
    <property type="protein sequence ID" value="WAS94362.1"/>
    <property type="molecule type" value="Genomic_DNA"/>
</dbReference>
<gene>
    <name evidence="2" type="ORF">O0S08_50220</name>
</gene>
<name>A0ABY7H517_9BACT</name>